<dbReference type="Pfam" id="PF01814">
    <property type="entry name" value="Hemerythrin"/>
    <property type="match status" value="1"/>
</dbReference>
<organism evidence="6">
    <name type="scientific">hydrothermal vent metagenome</name>
    <dbReference type="NCBI Taxonomy" id="652676"/>
    <lineage>
        <taxon>unclassified sequences</taxon>
        <taxon>metagenomes</taxon>
        <taxon>ecological metagenomes</taxon>
    </lineage>
</organism>
<dbReference type="InterPro" id="IPR016131">
    <property type="entry name" value="Haemerythrin_Fe_BS"/>
</dbReference>
<dbReference type="SUPFAM" id="SSF47188">
    <property type="entry name" value="Hemerythrin-like"/>
    <property type="match status" value="1"/>
</dbReference>
<dbReference type="PANTHER" id="PTHR37164:SF1">
    <property type="entry name" value="BACTERIOHEMERYTHRIN"/>
    <property type="match status" value="1"/>
</dbReference>
<sequence length="190" mass="22152">MSIITKGVSMFIIAVLILVLLVMIVLGFMLGFSHPLPWVLISMLVIVPIIHDKIVSKRFVKWNDSYSVGIKSIDCDHKKLLGMINQLQTASQYETHEGMLEDILNELVGYTKYHFTREEEMMRECNYPGYDVHKKQHEAMIEQVTKFIDEYRVHKTRTINDVVQYLKSWLVNHINGCDQEYSPYLKGKVN</sequence>
<feature type="domain" description="Hemerythrin-like" evidence="5">
    <location>
        <begin position="69"/>
        <end position="185"/>
    </location>
</feature>
<dbReference type="InterPro" id="IPR050669">
    <property type="entry name" value="Hemerythrin"/>
</dbReference>
<dbReference type="CDD" id="cd12107">
    <property type="entry name" value="Hemerythrin"/>
    <property type="match status" value="1"/>
</dbReference>
<protein>
    <recommendedName>
        <fullName evidence="5">Hemerythrin-like domain-containing protein</fullName>
    </recommendedName>
</protein>
<keyword evidence="4" id="KW-0472">Membrane</keyword>
<accession>A0A3B0XAT5</accession>
<proteinExistence type="inferred from homology"/>
<dbReference type="EMBL" id="UOFH01000120">
    <property type="protein sequence ID" value="VAW60047.1"/>
    <property type="molecule type" value="Genomic_DNA"/>
</dbReference>
<feature type="transmembrane region" description="Helical" evidence="4">
    <location>
        <begin position="36"/>
        <end position="55"/>
    </location>
</feature>
<dbReference type="PROSITE" id="PS00550">
    <property type="entry name" value="HEMERYTHRINS"/>
    <property type="match status" value="1"/>
</dbReference>
<evidence type="ECO:0000256" key="1">
    <source>
        <dbReference type="ARBA" id="ARBA00010587"/>
    </source>
</evidence>
<gene>
    <name evidence="6" type="ORF">MNBD_GAMMA08-2864</name>
</gene>
<evidence type="ECO:0000313" key="6">
    <source>
        <dbReference type="EMBL" id="VAW60047.1"/>
    </source>
</evidence>
<dbReference type="Gene3D" id="1.20.120.50">
    <property type="entry name" value="Hemerythrin-like"/>
    <property type="match status" value="1"/>
</dbReference>
<dbReference type="InterPro" id="IPR035938">
    <property type="entry name" value="Hemerythrin-like_sf"/>
</dbReference>
<dbReference type="NCBIfam" id="NF033749">
    <property type="entry name" value="bact_hemeryth"/>
    <property type="match status" value="1"/>
</dbReference>
<comment type="similarity">
    <text evidence="1">Belongs to the hemerythrin family.</text>
</comment>
<evidence type="ECO:0000256" key="3">
    <source>
        <dbReference type="ARBA" id="ARBA00023004"/>
    </source>
</evidence>
<dbReference type="GO" id="GO:0046872">
    <property type="term" value="F:metal ion binding"/>
    <property type="evidence" value="ECO:0007669"/>
    <property type="project" value="UniProtKB-KW"/>
</dbReference>
<evidence type="ECO:0000256" key="2">
    <source>
        <dbReference type="ARBA" id="ARBA00022723"/>
    </source>
</evidence>
<keyword evidence="4" id="KW-0812">Transmembrane</keyword>
<evidence type="ECO:0000259" key="5">
    <source>
        <dbReference type="Pfam" id="PF01814"/>
    </source>
</evidence>
<dbReference type="AlphaFoldDB" id="A0A3B0XAT5"/>
<feature type="transmembrane region" description="Helical" evidence="4">
    <location>
        <begin position="7"/>
        <end position="30"/>
    </location>
</feature>
<dbReference type="InterPro" id="IPR012312">
    <property type="entry name" value="Hemerythrin-like"/>
</dbReference>
<keyword evidence="2" id="KW-0479">Metal-binding</keyword>
<dbReference type="NCBIfam" id="TIGR02481">
    <property type="entry name" value="hemeryth_dom"/>
    <property type="match status" value="1"/>
</dbReference>
<dbReference type="PANTHER" id="PTHR37164">
    <property type="entry name" value="BACTERIOHEMERYTHRIN"/>
    <property type="match status" value="1"/>
</dbReference>
<keyword evidence="4" id="KW-1133">Transmembrane helix</keyword>
<reference evidence="6" key="1">
    <citation type="submission" date="2018-06" db="EMBL/GenBank/DDBJ databases">
        <authorList>
            <person name="Zhirakovskaya E."/>
        </authorList>
    </citation>
    <scope>NUCLEOTIDE SEQUENCE</scope>
</reference>
<name>A0A3B0XAT5_9ZZZZ</name>
<keyword evidence="3" id="KW-0408">Iron</keyword>
<dbReference type="InterPro" id="IPR012827">
    <property type="entry name" value="Hemerythrin_metal-bd"/>
</dbReference>
<evidence type="ECO:0000256" key="4">
    <source>
        <dbReference type="SAM" id="Phobius"/>
    </source>
</evidence>